<evidence type="ECO:0000313" key="7">
    <source>
        <dbReference type="Proteomes" id="UP000520011"/>
    </source>
</evidence>
<dbReference type="Pfam" id="PF08241">
    <property type="entry name" value="Methyltransf_11"/>
    <property type="match status" value="1"/>
</dbReference>
<dbReference type="Gene3D" id="3.40.50.150">
    <property type="entry name" value="Vaccinia Virus protein VP39"/>
    <property type="match status" value="1"/>
</dbReference>
<dbReference type="EMBL" id="JACHEP010000004">
    <property type="protein sequence ID" value="MBB5324275.1"/>
    <property type="molecule type" value="Genomic_DNA"/>
</dbReference>
<dbReference type="InterPro" id="IPR029044">
    <property type="entry name" value="Nucleotide-diphossugar_trans"/>
</dbReference>
<dbReference type="AlphaFoldDB" id="A0A7W8IPD4"/>
<evidence type="ECO:0000259" key="5">
    <source>
        <dbReference type="Pfam" id="PF13712"/>
    </source>
</evidence>
<dbReference type="Pfam" id="PF13712">
    <property type="entry name" value="Glyco_tranf_2_5"/>
    <property type="match status" value="1"/>
</dbReference>
<dbReference type="InterPro" id="IPR059123">
    <property type="entry name" value="StrF_dom"/>
</dbReference>
<comment type="caution">
    <text evidence="6">The sequence shown here is derived from an EMBL/GenBank/DDBJ whole genome shotgun (WGS) entry which is preliminary data.</text>
</comment>
<feature type="domain" description="Glycosyltransferase 2-like" evidence="3">
    <location>
        <begin position="551"/>
        <end position="688"/>
    </location>
</feature>
<dbReference type="FunFam" id="3.90.550.10:FF:000120">
    <property type="entry name" value="Glycosyl transferase, family 2"/>
    <property type="match status" value="2"/>
</dbReference>
<dbReference type="InterPro" id="IPR001173">
    <property type="entry name" value="Glyco_trans_2-like"/>
</dbReference>
<dbReference type="GO" id="GO:0016758">
    <property type="term" value="F:hexosyltransferase activity"/>
    <property type="evidence" value="ECO:0007669"/>
    <property type="project" value="UniProtKB-ARBA"/>
</dbReference>
<evidence type="ECO:0000259" key="4">
    <source>
        <dbReference type="Pfam" id="PF08241"/>
    </source>
</evidence>
<dbReference type="SUPFAM" id="SSF53448">
    <property type="entry name" value="Nucleotide-diphospho-sugar transferases"/>
    <property type="match status" value="3"/>
</dbReference>
<accession>A0A7W8IPD4</accession>
<comment type="similarity">
    <text evidence="1">Belongs to the glycosyltransferase 2 family.</text>
</comment>
<evidence type="ECO:0000259" key="3">
    <source>
        <dbReference type="Pfam" id="PF00535"/>
    </source>
</evidence>
<dbReference type="Pfam" id="PF00535">
    <property type="entry name" value="Glycos_transf_2"/>
    <property type="match status" value="2"/>
</dbReference>
<dbReference type="RefSeq" id="WP_183252850.1">
    <property type="nucleotide sequence ID" value="NZ_JACHEP010000004.1"/>
</dbReference>
<name>A0A7W8IPD4_9BACL</name>
<feature type="coiled-coil region" evidence="2">
    <location>
        <begin position="498"/>
        <end position="535"/>
    </location>
</feature>
<evidence type="ECO:0000313" key="6">
    <source>
        <dbReference type="EMBL" id="MBB5324275.1"/>
    </source>
</evidence>
<evidence type="ECO:0000256" key="2">
    <source>
        <dbReference type="SAM" id="Coils"/>
    </source>
</evidence>
<feature type="domain" description="Glycosyltransferase 2-like" evidence="3">
    <location>
        <begin position="233"/>
        <end position="340"/>
    </location>
</feature>
<evidence type="ECO:0000256" key="1">
    <source>
        <dbReference type="ARBA" id="ARBA00006739"/>
    </source>
</evidence>
<dbReference type="PANTHER" id="PTHR22916:SF3">
    <property type="entry name" value="UDP-GLCNAC:BETAGAL BETA-1,3-N-ACETYLGLUCOSAMINYLTRANSFERASE-LIKE PROTEIN 1"/>
    <property type="match status" value="1"/>
</dbReference>
<protein>
    <submittedName>
        <fullName evidence="6">Glycosyltransferase involved in cell wall biosynthesis</fullName>
    </submittedName>
</protein>
<reference evidence="6 7" key="1">
    <citation type="submission" date="2020-08" db="EMBL/GenBank/DDBJ databases">
        <title>Genomic Encyclopedia of Type Strains, Phase IV (KMG-IV): sequencing the most valuable type-strain genomes for metagenomic binning, comparative biology and taxonomic classification.</title>
        <authorList>
            <person name="Goeker M."/>
        </authorList>
    </citation>
    <scope>NUCLEOTIDE SEQUENCE [LARGE SCALE GENOMIC DNA]</scope>
    <source>
        <strain evidence="6 7">DSM 16325</strain>
    </source>
</reference>
<keyword evidence="6" id="KW-0808">Transferase</keyword>
<dbReference type="SUPFAM" id="SSF53335">
    <property type="entry name" value="S-adenosyl-L-methionine-dependent methyltransferases"/>
    <property type="match status" value="1"/>
</dbReference>
<keyword evidence="7" id="KW-1185">Reference proteome</keyword>
<feature type="domain" description="Methyltransferase type 11" evidence="4">
    <location>
        <begin position="950"/>
        <end position="998"/>
    </location>
</feature>
<dbReference type="InterPro" id="IPR013216">
    <property type="entry name" value="Methyltransf_11"/>
</dbReference>
<organism evidence="6 7">
    <name type="scientific">Anoxybacteroides tepidamans</name>
    <dbReference type="NCBI Taxonomy" id="265948"/>
    <lineage>
        <taxon>Bacteria</taxon>
        <taxon>Bacillati</taxon>
        <taxon>Bacillota</taxon>
        <taxon>Bacilli</taxon>
        <taxon>Bacillales</taxon>
        <taxon>Anoxybacillaceae</taxon>
        <taxon>Anoxybacteroides</taxon>
    </lineage>
</organism>
<proteinExistence type="inferred from homology"/>
<dbReference type="GO" id="GO:0008757">
    <property type="term" value="F:S-adenosylmethionine-dependent methyltransferase activity"/>
    <property type="evidence" value="ECO:0007669"/>
    <property type="project" value="InterPro"/>
</dbReference>
<feature type="domain" description="Streptomycin biosynthesis protein StrF" evidence="5">
    <location>
        <begin position="7"/>
        <end position="217"/>
    </location>
</feature>
<dbReference type="Proteomes" id="UP000520011">
    <property type="component" value="Unassembled WGS sequence"/>
</dbReference>
<gene>
    <name evidence="6" type="ORF">HNQ34_001368</name>
</gene>
<sequence length="1080" mass="126623">MNDKKIAFIYCVNNRELYEESVRYVRSLHVPEGYEIEIIAIEGAKSITSGYNEAMKKTDAKYKVYLHQDVFIVNKNFLYDIIALFEKYPKLGLIGVAGAKTIPKSGVWWESTQRFGKIYDSHTGEMKLLSFKNTELDYEPVQAIDGLIMITQYDIPWREDLFTGWHFYDLSQCQEFLLTGYDVGVVRQNEPWCVHDCGIVNVKNGFDDDRKKFIDVYEENVQRLNKKFLPLVSILIPTYNRPHYFELALQSALNQTYENIEVVVCDDSTNDETEKLIKKYTAKYDNLTYIKNPTRLGQFENDIKLFNLANGEYINYLMDDDLFHPQKIEKMMNYYLNDQKNEITLVTSHRQLIDGNGNLLNDIASTKRLFKTDTIIDGRIFGEYILKTLINCIGEPTTVLFRKRDLDEPFGTFSGRKYLCNVDLASWLNLLSKGKAVYVSETLSYFRIHSEQQLQSKKMLLYGALDHAHEVLNARKKGFLEQKEDYLIALNSCEKYLAKIIEQLKEESEKDNDKFEELLDVYKKLILEIETVRKQSNNNIIVVNENYPLVSVLIPAYNRPHYLELALQSALNQTYPNIEIIISDDSTNNEVEKMLKPYLNKYNNIRYYRNNSPLVEGNFDRCFQLVRGEYINYLMDDDIFHPEKIEKMIKYFLKYKDITLVTSYRKLIDQNGYELPDLPTTEKLFHEDTIIDGKVLGNYMLKNNINVVGEPTTVLFRKQDLSETFGYLHGRRVPMLNDLASWIALLAKGKAVYISEPLSYFRQHPGQNQKSLKYAKNTINDWIYLIMHSRKKGFLSLEDDYKTALNNVLKIINYIFQLYINESKTDSIDYKELQSQFEILIKEIITHQDKYCCNYCNKRFERFEPWPDIYDFPSYIFENYNKYTAICPSCGSMDRERLYKLYIEKETNLQHSYSKVLHVAPETQLRKWLQSFKNITYVCGDLYPSDDLMEKIDITDIKNYSDESFDVIICSHVLEHIPDDLRAMSELYKVLKKGGWGIIQVPIALNLKETFEDPSITTPEERLRVFGQADHVRIYAKDYVDRLKSVGFKVKEFNYAQKYGLSEAQKYGLSDTDVLYVVEK</sequence>
<dbReference type="PANTHER" id="PTHR22916">
    <property type="entry name" value="GLYCOSYLTRANSFERASE"/>
    <property type="match status" value="1"/>
</dbReference>
<dbReference type="InterPro" id="IPR029063">
    <property type="entry name" value="SAM-dependent_MTases_sf"/>
</dbReference>
<dbReference type="CDD" id="cd02440">
    <property type="entry name" value="AdoMet_MTases"/>
    <property type="match status" value="1"/>
</dbReference>
<dbReference type="Gene3D" id="3.90.550.10">
    <property type="entry name" value="Spore Coat Polysaccharide Biosynthesis Protein SpsA, Chain A"/>
    <property type="match status" value="3"/>
</dbReference>
<keyword evidence="2" id="KW-0175">Coiled coil</keyword>